<dbReference type="AlphaFoldDB" id="A0A6C0J3R8"/>
<evidence type="ECO:0000313" key="2">
    <source>
        <dbReference type="EMBL" id="QHT99499.1"/>
    </source>
</evidence>
<dbReference type="InterPro" id="IPR001568">
    <property type="entry name" value="RNase_T2-like"/>
</dbReference>
<dbReference type="GO" id="GO:0006401">
    <property type="term" value="P:RNA catabolic process"/>
    <property type="evidence" value="ECO:0007669"/>
    <property type="project" value="UniProtKB-ARBA"/>
</dbReference>
<dbReference type="EMBL" id="MN740308">
    <property type="protein sequence ID" value="QHT99499.1"/>
    <property type="molecule type" value="Genomic_DNA"/>
</dbReference>
<dbReference type="InterPro" id="IPR033130">
    <property type="entry name" value="RNase_T2_His_AS_2"/>
</dbReference>
<dbReference type="GO" id="GO:0033897">
    <property type="term" value="F:ribonuclease T2 activity"/>
    <property type="evidence" value="ECO:0007669"/>
    <property type="project" value="InterPro"/>
</dbReference>
<dbReference type="GO" id="GO:0003723">
    <property type="term" value="F:RNA binding"/>
    <property type="evidence" value="ECO:0007669"/>
    <property type="project" value="InterPro"/>
</dbReference>
<comment type="similarity">
    <text evidence="1">Belongs to the RNase T2 family.</text>
</comment>
<dbReference type="InterPro" id="IPR018188">
    <property type="entry name" value="RNase_T2_His_AS_1"/>
</dbReference>
<organism evidence="2">
    <name type="scientific">viral metagenome</name>
    <dbReference type="NCBI Taxonomy" id="1070528"/>
    <lineage>
        <taxon>unclassified sequences</taxon>
        <taxon>metagenomes</taxon>
        <taxon>organismal metagenomes</taxon>
    </lineage>
</organism>
<evidence type="ECO:0000256" key="1">
    <source>
        <dbReference type="ARBA" id="ARBA00007469"/>
    </source>
</evidence>
<dbReference type="InterPro" id="IPR036430">
    <property type="entry name" value="RNase_T2-like_sf"/>
</dbReference>
<dbReference type="SUPFAM" id="SSF55895">
    <property type="entry name" value="Ribonuclease Rh-like"/>
    <property type="match status" value="1"/>
</dbReference>
<accession>A0A6C0J3R8</accession>
<dbReference type="PANTHER" id="PTHR11240">
    <property type="entry name" value="RIBONUCLEASE T2"/>
    <property type="match status" value="1"/>
</dbReference>
<dbReference type="Pfam" id="PF00445">
    <property type="entry name" value="Ribonuclease_T2"/>
    <property type="match status" value="1"/>
</dbReference>
<dbReference type="PROSITE" id="PS00530">
    <property type="entry name" value="RNASE_T2_1"/>
    <property type="match status" value="1"/>
</dbReference>
<protein>
    <submittedName>
        <fullName evidence="2">Uncharacterized protein</fullName>
    </submittedName>
</protein>
<dbReference type="PROSITE" id="PS00531">
    <property type="entry name" value="RNASE_T2_2"/>
    <property type="match status" value="1"/>
</dbReference>
<dbReference type="Gene3D" id="3.90.730.10">
    <property type="entry name" value="Ribonuclease T2-like"/>
    <property type="match status" value="1"/>
</dbReference>
<proteinExistence type="inferred from homology"/>
<dbReference type="PANTHER" id="PTHR11240:SF22">
    <property type="entry name" value="RIBONUCLEASE T2"/>
    <property type="match status" value="1"/>
</dbReference>
<name>A0A6C0J3R8_9ZZZZ</name>
<sequence length="141" mass="16447">MLTTFIVVLTSLTMGCSMPIYNYYELAVQKWCSTDYMIHGLWPQINSTDYPEYCKTVSYSQPDGTLLTDMNTYWQGCDNTLWEHEWEKHGSCVSAQNNINEDTFFNTTLSLFLENYKLIDNCKDDDCILACFDLDYNLIKC</sequence>
<reference evidence="2" key="1">
    <citation type="journal article" date="2020" name="Nature">
        <title>Giant virus diversity and host interactions through global metagenomics.</title>
        <authorList>
            <person name="Schulz F."/>
            <person name="Roux S."/>
            <person name="Paez-Espino D."/>
            <person name="Jungbluth S."/>
            <person name="Walsh D.A."/>
            <person name="Denef V.J."/>
            <person name="McMahon K.D."/>
            <person name="Konstantinidis K.T."/>
            <person name="Eloe-Fadrosh E.A."/>
            <person name="Kyrpides N.C."/>
            <person name="Woyke T."/>
        </authorList>
    </citation>
    <scope>NUCLEOTIDE SEQUENCE</scope>
    <source>
        <strain evidence="2">GVMAG-M-3300025699-48</strain>
    </source>
</reference>